<evidence type="ECO:0000313" key="10">
    <source>
        <dbReference type="EMBL" id="GGA12542.1"/>
    </source>
</evidence>
<dbReference type="SMART" id="SM00479">
    <property type="entry name" value="EXOIII"/>
    <property type="match status" value="1"/>
</dbReference>
<gene>
    <name evidence="7 10" type="primary">orn</name>
    <name evidence="10" type="ORF">GCM10011333_14270</name>
</gene>
<dbReference type="InterPro" id="IPR013520">
    <property type="entry name" value="Ribonucl_H"/>
</dbReference>
<keyword evidence="2 7" id="KW-0540">Nuclease</keyword>
<evidence type="ECO:0000256" key="6">
    <source>
        <dbReference type="ARBA" id="ARBA00070964"/>
    </source>
</evidence>
<dbReference type="Gene3D" id="3.30.420.10">
    <property type="entry name" value="Ribonuclease H-like superfamily/Ribonuclease H"/>
    <property type="match status" value="1"/>
</dbReference>
<dbReference type="GO" id="GO:0003676">
    <property type="term" value="F:nucleic acid binding"/>
    <property type="evidence" value="ECO:0007669"/>
    <property type="project" value="InterPro"/>
</dbReference>
<keyword evidence="7" id="KW-0963">Cytoplasm</keyword>
<evidence type="ECO:0000256" key="7">
    <source>
        <dbReference type="HAMAP-Rule" id="MF_00045"/>
    </source>
</evidence>
<evidence type="ECO:0000256" key="1">
    <source>
        <dbReference type="ARBA" id="ARBA00009921"/>
    </source>
</evidence>
<keyword evidence="4 7" id="KW-0269">Exonuclease</keyword>
<dbReference type="PANTHER" id="PTHR11046:SF0">
    <property type="entry name" value="OLIGORIBONUCLEASE, MITOCHONDRIAL"/>
    <property type="match status" value="1"/>
</dbReference>
<protein>
    <recommendedName>
        <fullName evidence="6 7">Oligoribonuclease</fullName>
        <ecNumber evidence="7">3.1.-.-</ecNumber>
    </recommendedName>
</protein>
<feature type="region of interest" description="Disordered" evidence="8">
    <location>
        <begin position="202"/>
        <end position="223"/>
    </location>
</feature>
<evidence type="ECO:0000313" key="11">
    <source>
        <dbReference type="Proteomes" id="UP000616114"/>
    </source>
</evidence>
<dbReference type="InterPro" id="IPR012337">
    <property type="entry name" value="RNaseH-like_sf"/>
</dbReference>
<dbReference type="SUPFAM" id="SSF53098">
    <property type="entry name" value="Ribonuclease H-like"/>
    <property type="match status" value="1"/>
</dbReference>
<accession>A0A8J2TXM1</accession>
<keyword evidence="11" id="KW-1185">Reference proteome</keyword>
<dbReference type="Proteomes" id="UP000616114">
    <property type="component" value="Unassembled WGS sequence"/>
</dbReference>
<dbReference type="FunFam" id="3.30.420.10:FF:000003">
    <property type="entry name" value="Oligoribonuclease"/>
    <property type="match status" value="1"/>
</dbReference>
<feature type="domain" description="Exonuclease" evidence="9">
    <location>
        <begin position="6"/>
        <end position="180"/>
    </location>
</feature>
<evidence type="ECO:0000256" key="3">
    <source>
        <dbReference type="ARBA" id="ARBA00022801"/>
    </source>
</evidence>
<reference evidence="10" key="2">
    <citation type="submission" date="2020-09" db="EMBL/GenBank/DDBJ databases">
        <authorList>
            <person name="Sun Q."/>
            <person name="Zhou Y."/>
        </authorList>
    </citation>
    <scope>NUCLEOTIDE SEQUENCE</scope>
    <source>
        <strain evidence="10">CGMCC 1.12785</strain>
    </source>
</reference>
<dbReference type="NCBIfam" id="NF003765">
    <property type="entry name" value="PRK05359.1"/>
    <property type="match status" value="1"/>
</dbReference>
<dbReference type="EMBL" id="BMFY01000005">
    <property type="protein sequence ID" value="GGA12542.1"/>
    <property type="molecule type" value="Genomic_DNA"/>
</dbReference>
<name>A0A8J2TXM1_9MICO</name>
<proteinExistence type="inferred from homology"/>
<dbReference type="CDD" id="cd06135">
    <property type="entry name" value="Orn"/>
    <property type="match status" value="1"/>
</dbReference>
<dbReference type="InterPro" id="IPR022894">
    <property type="entry name" value="Oligoribonuclease"/>
</dbReference>
<keyword evidence="3 7" id="KW-0378">Hydrolase</keyword>
<evidence type="ECO:0000256" key="2">
    <source>
        <dbReference type="ARBA" id="ARBA00022722"/>
    </source>
</evidence>
<evidence type="ECO:0000256" key="4">
    <source>
        <dbReference type="ARBA" id="ARBA00022839"/>
    </source>
</evidence>
<sequence>MAANDKIVWIDCEMTGLDLERDRLIEVAALVTDSELNVLGPGVDVVIRPEPAALEQMNDFVRKMHADSGLLDVLDEGVSAADAEAQVLDYVRTYVPEPRKAPLGGNSVGTDKAFLLQEMPGLVEHLHYRIIDVSSIKELARRWYPRVYFNSPDKTGGHRALGDIKDSIRELRYYREALFPAQPGPSSEDAKAAAARVLGAGAAASTSSATSSADDAGSGSTAG</sequence>
<comment type="subcellular location">
    <subcellularLocation>
        <location evidence="7">Cytoplasm</location>
    </subcellularLocation>
</comment>
<reference evidence="10" key="1">
    <citation type="journal article" date="2014" name="Int. J. Syst. Evol. Microbiol.">
        <title>Complete genome sequence of Corynebacterium casei LMG S-19264T (=DSM 44701T), isolated from a smear-ripened cheese.</title>
        <authorList>
            <consortium name="US DOE Joint Genome Institute (JGI-PGF)"/>
            <person name="Walter F."/>
            <person name="Albersmeier A."/>
            <person name="Kalinowski J."/>
            <person name="Ruckert C."/>
        </authorList>
    </citation>
    <scope>NUCLEOTIDE SEQUENCE</scope>
    <source>
        <strain evidence="10">CGMCC 1.12785</strain>
    </source>
</reference>
<dbReference type="Pfam" id="PF00929">
    <property type="entry name" value="RNase_T"/>
    <property type="match status" value="1"/>
</dbReference>
<evidence type="ECO:0000259" key="9">
    <source>
        <dbReference type="SMART" id="SM00479"/>
    </source>
</evidence>
<evidence type="ECO:0000256" key="5">
    <source>
        <dbReference type="ARBA" id="ARBA00057155"/>
    </source>
</evidence>
<dbReference type="GO" id="GO:0000175">
    <property type="term" value="F:3'-5'-RNA exonuclease activity"/>
    <property type="evidence" value="ECO:0007669"/>
    <property type="project" value="InterPro"/>
</dbReference>
<dbReference type="InterPro" id="IPR036397">
    <property type="entry name" value="RNaseH_sf"/>
</dbReference>
<organism evidence="10 11">
    <name type="scientific">Sediminivirga luteola</name>
    <dbReference type="NCBI Taxonomy" id="1774748"/>
    <lineage>
        <taxon>Bacteria</taxon>
        <taxon>Bacillati</taxon>
        <taxon>Actinomycetota</taxon>
        <taxon>Actinomycetes</taxon>
        <taxon>Micrococcales</taxon>
        <taxon>Brevibacteriaceae</taxon>
        <taxon>Sediminivirga</taxon>
    </lineage>
</organism>
<feature type="active site" evidence="7">
    <location>
        <position position="128"/>
    </location>
</feature>
<dbReference type="AlphaFoldDB" id="A0A8J2TXM1"/>
<dbReference type="PANTHER" id="PTHR11046">
    <property type="entry name" value="OLIGORIBONUCLEASE, MITOCHONDRIAL"/>
    <property type="match status" value="1"/>
</dbReference>
<evidence type="ECO:0000256" key="8">
    <source>
        <dbReference type="SAM" id="MobiDB-lite"/>
    </source>
</evidence>
<dbReference type="HAMAP" id="MF_00045">
    <property type="entry name" value="Oligoribonuclease"/>
    <property type="match status" value="1"/>
</dbReference>
<comment type="function">
    <text evidence="5 7">3'-to-5' exoribonuclease specific for small oligoribonucleotides.</text>
</comment>
<dbReference type="GO" id="GO:0005737">
    <property type="term" value="C:cytoplasm"/>
    <property type="evidence" value="ECO:0007669"/>
    <property type="project" value="UniProtKB-SubCell"/>
</dbReference>
<comment type="caution">
    <text evidence="10">The sequence shown here is derived from an EMBL/GenBank/DDBJ whole genome shotgun (WGS) entry which is preliminary data.</text>
</comment>
<comment type="similarity">
    <text evidence="1 7">Belongs to the oligoribonuclease family.</text>
</comment>
<dbReference type="EC" id="3.1.-.-" evidence="7"/>